<evidence type="ECO:0000313" key="13">
    <source>
        <dbReference type="EMBL" id="CAH4031867.1"/>
    </source>
</evidence>
<evidence type="ECO:0000313" key="14">
    <source>
        <dbReference type="Proteomes" id="UP001152562"/>
    </source>
</evidence>
<dbReference type="PANTHER" id="PTHR32170:SF3">
    <property type="entry name" value="PROTEASOME ACTIVATOR COMPLEX SUBUNIT 4"/>
    <property type="match status" value="1"/>
</dbReference>
<dbReference type="SUPFAM" id="SSF48371">
    <property type="entry name" value="ARM repeat"/>
    <property type="match status" value="3"/>
</dbReference>
<evidence type="ECO:0000256" key="4">
    <source>
        <dbReference type="ARBA" id="ARBA00022490"/>
    </source>
</evidence>
<dbReference type="InterPro" id="IPR011989">
    <property type="entry name" value="ARM-like"/>
</dbReference>
<keyword evidence="5" id="KW-0677">Repeat</keyword>
<keyword evidence="6" id="KW-0227">DNA damage</keyword>
<dbReference type="GO" id="GO:0010499">
    <property type="term" value="P:proteasomal ubiquitin-independent protein catabolic process"/>
    <property type="evidence" value="ECO:0007669"/>
    <property type="project" value="TreeGrafter"/>
</dbReference>
<name>A0A9P0TGL0_PIEBR</name>
<dbReference type="GO" id="GO:0070628">
    <property type="term" value="F:proteasome binding"/>
    <property type="evidence" value="ECO:0007669"/>
    <property type="project" value="InterPro"/>
</dbReference>
<evidence type="ECO:0000259" key="12">
    <source>
        <dbReference type="Pfam" id="PF23096"/>
    </source>
</evidence>
<comment type="caution">
    <text evidence="13">The sequence shown here is derived from an EMBL/GenBank/DDBJ whole genome shotgun (WGS) entry which is preliminary data.</text>
</comment>
<keyword evidence="4" id="KW-0963">Cytoplasm</keyword>
<protein>
    <recommendedName>
        <fullName evidence="15">Proteasome activator complex subunit 4 C-terminal domain-containing protein</fullName>
    </recommendedName>
</protein>
<dbReference type="EMBL" id="CALOZG010000020">
    <property type="protein sequence ID" value="CAH4031867.1"/>
    <property type="molecule type" value="Genomic_DNA"/>
</dbReference>
<dbReference type="InterPro" id="IPR035309">
    <property type="entry name" value="PSME4"/>
</dbReference>
<evidence type="ECO:0000259" key="10">
    <source>
        <dbReference type="Pfam" id="PF11919"/>
    </source>
</evidence>
<evidence type="ECO:0000256" key="1">
    <source>
        <dbReference type="ARBA" id="ARBA00004324"/>
    </source>
</evidence>
<comment type="subcellular location">
    <subcellularLocation>
        <location evidence="2">Cytoplasm</location>
    </subcellularLocation>
    <subcellularLocation>
        <location evidence="1">Nucleus speckle</location>
    </subcellularLocation>
</comment>
<dbReference type="GO" id="GO:0005829">
    <property type="term" value="C:cytosol"/>
    <property type="evidence" value="ECO:0007669"/>
    <property type="project" value="TreeGrafter"/>
</dbReference>
<dbReference type="Pfam" id="PF16507">
    <property type="entry name" value="HEAT_PSME4_mid"/>
    <property type="match status" value="1"/>
</dbReference>
<gene>
    <name evidence="13" type="ORF">PIBRA_LOCUS8324</name>
</gene>
<evidence type="ECO:0000259" key="11">
    <source>
        <dbReference type="Pfam" id="PF16507"/>
    </source>
</evidence>
<dbReference type="InterPro" id="IPR016024">
    <property type="entry name" value="ARM-type_fold"/>
</dbReference>
<dbReference type="InterPro" id="IPR021843">
    <property type="entry name" value="PSME4_C"/>
</dbReference>
<evidence type="ECO:0000256" key="8">
    <source>
        <dbReference type="ARBA" id="ARBA00023242"/>
    </source>
</evidence>
<dbReference type="PANTHER" id="PTHR32170">
    <property type="entry name" value="PROTEASOME ACTIVATOR COMPLEX SUBUNIT 4"/>
    <property type="match status" value="1"/>
</dbReference>
<evidence type="ECO:0000256" key="7">
    <source>
        <dbReference type="ARBA" id="ARBA00023204"/>
    </source>
</evidence>
<feature type="compositionally biased region" description="Polar residues" evidence="9">
    <location>
        <begin position="1671"/>
        <end position="1683"/>
    </location>
</feature>
<feature type="region of interest" description="Disordered" evidence="9">
    <location>
        <begin position="1663"/>
        <end position="1685"/>
    </location>
</feature>
<evidence type="ECO:0000256" key="3">
    <source>
        <dbReference type="ARBA" id="ARBA00005739"/>
    </source>
</evidence>
<evidence type="ECO:0000256" key="9">
    <source>
        <dbReference type="SAM" id="MobiDB-lite"/>
    </source>
</evidence>
<sequence length="1978" mass="223132">MLQDDEFQQLVLTDERVKTLGFRPQKEILTNHLLPYSEELDEESNKFFAQVKTNFAKSVILREMKPACVVWSSRLIKYIRIYGLKFGKEDHIAFIKLAYELVLIPELEPCKVQKFATLFVMLTKKKHLISPEELVLPWRPLYDLGKRLFEKNSTNIGMFHYISPKRSGNQETSMLDMVRKIISGYGLDDILGLFGVAPPADEFPTSLGSTYMSVVRCAKPYFEVSATKEILEMILPGVMPWGNDSETNESYIFLPVGLPPENAAQGHELWFNELMTIYDTCHNTQSGDPGIFILFANLAKNNPGAVDWTPYVPKIFMRFLHTLNLPVSYKDMQHCRHASLVFTVPHAAALCCKKIPTFLLNLLNINLDDVKHVAKWIVWTINPDGVVLKHLKSFLAGVESYLHSANAGRWSFKLRDLLKKLAGEFLYRVRFEREKKFLKSWGNKTPEGYKLRDEDITEFVMIVLEPTFQAVYSRSGSLDISVALQNLATLRPAIVIPPLIDKLRTSLTSLTEPHRVTAAMSAVAAVARPMLRGADADYPEGPTHVVPLLMAVLPGLDPNDIKKTIVTLHFILMFSCMVTYIDCSSAHEHWPDLTEEEQITCELTAQFEDFILVLLDKLFAFIESSVQEHVRLESKDSDSLKSRTDMAMETGISCAVCSVLTQCSPQIFKVALRKFKAFATETTYETNVSGSMIGALLKVFARINPEATLAAFLPPLCLDLGELLASDEALHDENPPRELVYRLVLFSEVVSCDGTVLLKYMDQILPVLDRALKLHATYALSPACDALANILSCLSAIDLKEWKCSTKDYGAVPEKWLPIREWGNGCSLNDVKFQWHVPSAEEAACAQMLIDRYVKSEVDRLQQWLGDERPMCRERRLRSLNIINSAFFCSKFLPPPNEEPVLVLESEVPATNIPFTNGVKHQVFLDGENMRVAMTRLLLKVQAKMLTEKTEDPRGLDILLQVWERVLLMKNLRGGSALETKLRSYGALERAFDGKGGVGGKSNVKGAARLRMVLADAVRLQEESRLDLSCDAGITPSVLQGLNALYDLSINSYTTIRRQAQVCLYKMLTNYPYSYRALIPKLVELLGSIGNDDEGHARHKGALYILLGPKMGPLLAKQDWSVIRVLWPAILKAPLSEKLSIHRLERAFIDVLFRSFPTINTRLTLTDGSIEAAKRLLTEDELRDPTFVQQLAKSEEVEMATSDSVEQLYLELINDLVDIAESSVQWWRLELAMQMLIFSASLQTQYPPRAVRLFTKCLLHENFVVRRLAQRLVYFALKQRKRKLNKIKVDPYQVAGVEKPETHIPGYRKDLEWAVWSKDKVITTDEEWDKPWLRNYTYGYYSWPKKIEVAAPISQQNYAWDTNPEDMEEGARYIYEFFTDEENVTKLVKFFTTEEKKGKDKFLGMRSGMFRFVFAHYGLRVTKRFIDEAIECASKSEESKQRFAAEVACAALRAPRYWRREDAMALQREAMKIVTNGLTAVIPETQEDWGTAMATAVDKMDPVRNGQVLERLLQLCSPPPSAESAPDKETSFVASARLYVFQGVLAALSWRAAPLAAELLKRLEAANFIQHPYENVRATVGSVLMMIFNLEVMFPGGEICLAPSLQRFLDSVQPRLAALYDEKGDIVIKSVASISTPCSSSQVAPQTGFAMMQQFRPVLHAHRDRTHAHTDPQTAPPSGSETELQLREMEEDSPLETELPERLQAALHFTGEAVAPAHAPHERAVNLLTTVLSGCMGIVVRGVNTNLETHFKLVPLACALASRGSTRPHEELPRAAGGFLAALAQVHYRGDSFDRVLNVLEEMANGRSWWARLACLDFAIPLLFYGLPMLCDRPERAVRAEAFALKLMRDSRVEVRQSAAKVLTGLMHCRALPDEDKTLQSLIRSARSKESSERHRGVLGLCAYMSSRPYGLGPRLGDVLTELARHTNAPDPIPATIRTALADFKRTHQDDWPKHREQLTEDELDLLADLTSPPSYCA</sequence>
<comment type="similarity">
    <text evidence="3">Belongs to the BLM10 family.</text>
</comment>
<dbReference type="Gene3D" id="1.25.10.10">
    <property type="entry name" value="Leucine-rich Repeat Variant"/>
    <property type="match status" value="1"/>
</dbReference>
<evidence type="ECO:0008006" key="15">
    <source>
        <dbReference type="Google" id="ProtNLM"/>
    </source>
</evidence>
<dbReference type="GO" id="GO:0016504">
    <property type="term" value="F:peptidase activator activity"/>
    <property type="evidence" value="ECO:0007669"/>
    <property type="project" value="InterPro"/>
</dbReference>
<reference evidence="13" key="1">
    <citation type="submission" date="2022-05" db="EMBL/GenBank/DDBJ databases">
        <authorList>
            <person name="Okamura Y."/>
        </authorList>
    </citation>
    <scope>NUCLEOTIDE SEQUENCE</scope>
</reference>
<evidence type="ECO:0000256" key="6">
    <source>
        <dbReference type="ARBA" id="ARBA00022763"/>
    </source>
</evidence>
<dbReference type="InterPro" id="IPR055455">
    <property type="entry name" value="HEAT_PSME4"/>
</dbReference>
<feature type="domain" description="Proteasome activator Blm10 middle HEAT repeats region" evidence="11">
    <location>
        <begin position="391"/>
        <end position="869"/>
    </location>
</feature>
<evidence type="ECO:0000256" key="5">
    <source>
        <dbReference type="ARBA" id="ARBA00022737"/>
    </source>
</evidence>
<keyword evidence="7" id="KW-0234">DNA repair</keyword>
<dbReference type="Proteomes" id="UP001152562">
    <property type="component" value="Unassembled WGS sequence"/>
</dbReference>
<dbReference type="Pfam" id="PF23096">
    <property type="entry name" value="HEAT_PSME4"/>
    <property type="match status" value="1"/>
</dbReference>
<dbReference type="GO" id="GO:0006281">
    <property type="term" value="P:DNA repair"/>
    <property type="evidence" value="ECO:0007669"/>
    <property type="project" value="UniProtKB-KW"/>
</dbReference>
<keyword evidence="8" id="KW-0539">Nucleus</keyword>
<dbReference type="GO" id="GO:0016607">
    <property type="term" value="C:nuclear speck"/>
    <property type="evidence" value="ECO:0007669"/>
    <property type="project" value="UniProtKB-SubCell"/>
</dbReference>
<proteinExistence type="inferred from homology"/>
<dbReference type="InterPro" id="IPR032430">
    <property type="entry name" value="Blm10_mid"/>
</dbReference>
<keyword evidence="14" id="KW-1185">Reference proteome</keyword>
<organism evidence="13 14">
    <name type="scientific">Pieris brassicae</name>
    <name type="common">White butterfly</name>
    <name type="synonym">Large white butterfly</name>
    <dbReference type="NCBI Taxonomy" id="7116"/>
    <lineage>
        <taxon>Eukaryota</taxon>
        <taxon>Metazoa</taxon>
        <taxon>Ecdysozoa</taxon>
        <taxon>Arthropoda</taxon>
        <taxon>Hexapoda</taxon>
        <taxon>Insecta</taxon>
        <taxon>Pterygota</taxon>
        <taxon>Neoptera</taxon>
        <taxon>Endopterygota</taxon>
        <taxon>Lepidoptera</taxon>
        <taxon>Glossata</taxon>
        <taxon>Ditrysia</taxon>
        <taxon>Papilionoidea</taxon>
        <taxon>Pieridae</taxon>
        <taxon>Pierinae</taxon>
        <taxon>Pieris</taxon>
    </lineage>
</organism>
<feature type="domain" description="Proteasome activator complex subunit 4 C-terminal" evidence="10">
    <location>
        <begin position="1893"/>
        <end position="1978"/>
    </location>
</feature>
<evidence type="ECO:0000256" key="2">
    <source>
        <dbReference type="ARBA" id="ARBA00004496"/>
    </source>
</evidence>
<dbReference type="Pfam" id="PF11919">
    <property type="entry name" value="PSME4_C"/>
    <property type="match status" value="1"/>
</dbReference>
<accession>A0A9P0TGL0</accession>
<feature type="domain" description="Proteasome activator complex subunit 4-like HEAT repeat-like" evidence="12">
    <location>
        <begin position="1250"/>
        <end position="1542"/>
    </location>
</feature>